<dbReference type="AlphaFoldDB" id="A0A329R2D0"/>
<feature type="transmembrane region" description="Helical" evidence="1">
    <location>
        <begin position="224"/>
        <end position="245"/>
    </location>
</feature>
<reference evidence="3 4" key="1">
    <citation type="submission" date="2018-06" db="EMBL/GenBank/DDBJ databases">
        <title>Phytoactinopolyspora halophila sp. nov., a novel halophilic actinomycete isolated from a saline soil in China.</title>
        <authorList>
            <person name="Tang S.-K."/>
        </authorList>
    </citation>
    <scope>NUCLEOTIDE SEQUENCE [LARGE SCALE GENOMIC DNA]</scope>
    <source>
        <strain evidence="3 4">YIM 96934</strain>
    </source>
</reference>
<sequence>MSAAPTLSGSAATSGPAWIAASTPDDRDRVIDAVRVTSLLVVVLGHWLMADVSVVDGGVRASNVLDQFPALHIVTWLFQVMPLFFVAGGFANATVWRRICGASRWTGNETAGERHDHRREVRGCYVAYVRARMSRLLTPVLVFALLAQGTLGIARLAGLPETMVGEIAQAWGQPLWFLAIYIVVTALAPVMVQLHARAPAGVLAGLAGAVATADLTRMTTDAGGIAYTNFLLVWLFAQQLGFWYADGRLARVPRRTSWAIVVAVAACLAALTSLGPYPVSMVGVAGEMSNMNPPSFCLALLAAGQTALVMLIRPRLERWLQRPRVWGGVVSAGAMAMTVYLWHLVALVAVLGAAYVLEVGLPEGGTMGWWMTRPLWLAILLVVLVLLAVPVSRLERLHTSRRERGRGGDGPAPAAVAVLSGLVLATAGLAGYATSGLEPFGSTDGWLLGLDRGSLPSSVCLLVGWLLSCHRGSHDRRSHHI</sequence>
<feature type="transmembrane region" description="Helical" evidence="1">
    <location>
        <begin position="291"/>
        <end position="313"/>
    </location>
</feature>
<accession>A0A329R2D0</accession>
<comment type="caution">
    <text evidence="3">The sequence shown here is derived from an EMBL/GenBank/DDBJ whole genome shotgun (WGS) entry which is preliminary data.</text>
</comment>
<keyword evidence="3" id="KW-0808">Transferase</keyword>
<proteinExistence type="predicted"/>
<keyword evidence="1" id="KW-1133">Transmembrane helix</keyword>
<gene>
    <name evidence="3" type="ORF">DPM12_06590</name>
</gene>
<keyword evidence="3" id="KW-0012">Acyltransferase</keyword>
<dbReference type="EMBL" id="QMIG01000003">
    <property type="protein sequence ID" value="RAW17642.1"/>
    <property type="molecule type" value="Genomic_DNA"/>
</dbReference>
<feature type="transmembrane region" description="Helical" evidence="1">
    <location>
        <begin position="33"/>
        <end position="50"/>
    </location>
</feature>
<evidence type="ECO:0000256" key="1">
    <source>
        <dbReference type="SAM" id="Phobius"/>
    </source>
</evidence>
<feature type="transmembrane region" description="Helical" evidence="1">
    <location>
        <begin position="325"/>
        <end position="355"/>
    </location>
</feature>
<feature type="transmembrane region" description="Helical" evidence="1">
    <location>
        <begin position="257"/>
        <end position="279"/>
    </location>
</feature>
<feature type="transmembrane region" description="Helical" evidence="1">
    <location>
        <begin position="375"/>
        <end position="394"/>
    </location>
</feature>
<keyword evidence="1" id="KW-0812">Transmembrane</keyword>
<dbReference type="GO" id="GO:0016747">
    <property type="term" value="F:acyltransferase activity, transferring groups other than amino-acyl groups"/>
    <property type="evidence" value="ECO:0007669"/>
    <property type="project" value="InterPro"/>
</dbReference>
<organism evidence="3 4">
    <name type="scientific">Phytoactinopolyspora halophila</name>
    <dbReference type="NCBI Taxonomy" id="1981511"/>
    <lineage>
        <taxon>Bacteria</taxon>
        <taxon>Bacillati</taxon>
        <taxon>Actinomycetota</taxon>
        <taxon>Actinomycetes</taxon>
        <taxon>Jiangellales</taxon>
        <taxon>Jiangellaceae</taxon>
        <taxon>Phytoactinopolyspora</taxon>
    </lineage>
</organism>
<feature type="transmembrane region" description="Helical" evidence="1">
    <location>
        <begin position="136"/>
        <end position="154"/>
    </location>
</feature>
<evidence type="ECO:0000259" key="2">
    <source>
        <dbReference type="Pfam" id="PF01757"/>
    </source>
</evidence>
<evidence type="ECO:0000313" key="4">
    <source>
        <dbReference type="Proteomes" id="UP000250462"/>
    </source>
</evidence>
<dbReference type="RefSeq" id="WP_112257460.1">
    <property type="nucleotide sequence ID" value="NZ_QMIG01000003.1"/>
</dbReference>
<dbReference type="InterPro" id="IPR002656">
    <property type="entry name" value="Acyl_transf_3_dom"/>
</dbReference>
<feature type="domain" description="Acyltransferase 3" evidence="2">
    <location>
        <begin position="31"/>
        <end position="390"/>
    </location>
</feature>
<name>A0A329R2D0_9ACTN</name>
<keyword evidence="4" id="KW-1185">Reference proteome</keyword>
<feature type="transmembrane region" description="Helical" evidence="1">
    <location>
        <begin position="174"/>
        <end position="192"/>
    </location>
</feature>
<dbReference type="Proteomes" id="UP000250462">
    <property type="component" value="Unassembled WGS sequence"/>
</dbReference>
<feature type="transmembrane region" description="Helical" evidence="1">
    <location>
        <begin position="70"/>
        <end position="95"/>
    </location>
</feature>
<dbReference type="OrthoDB" id="8206682at2"/>
<feature type="transmembrane region" description="Helical" evidence="1">
    <location>
        <begin position="414"/>
        <end position="433"/>
    </location>
</feature>
<feature type="transmembrane region" description="Helical" evidence="1">
    <location>
        <begin position="199"/>
        <end position="218"/>
    </location>
</feature>
<protein>
    <submittedName>
        <fullName evidence="3">Acyltransferase</fullName>
    </submittedName>
</protein>
<evidence type="ECO:0000313" key="3">
    <source>
        <dbReference type="EMBL" id="RAW17642.1"/>
    </source>
</evidence>
<dbReference type="Pfam" id="PF01757">
    <property type="entry name" value="Acyl_transf_3"/>
    <property type="match status" value="1"/>
</dbReference>
<keyword evidence="1" id="KW-0472">Membrane</keyword>